<dbReference type="AlphaFoldDB" id="A0A4R8DHS8"/>
<dbReference type="InterPro" id="IPR036249">
    <property type="entry name" value="Thioredoxin-like_sf"/>
</dbReference>
<accession>A0A4R8DHS8</accession>
<name>A0A4R8DHS8_9BACT</name>
<dbReference type="CDD" id="cd02966">
    <property type="entry name" value="TlpA_like_family"/>
    <property type="match status" value="1"/>
</dbReference>
<dbReference type="RefSeq" id="WP_133998686.1">
    <property type="nucleotide sequence ID" value="NZ_SODV01000002.1"/>
</dbReference>
<dbReference type="PANTHER" id="PTHR42852:SF17">
    <property type="entry name" value="THIOREDOXIN-LIKE PROTEIN HI_1115"/>
    <property type="match status" value="1"/>
</dbReference>
<dbReference type="GO" id="GO:0016491">
    <property type="term" value="F:oxidoreductase activity"/>
    <property type="evidence" value="ECO:0007669"/>
    <property type="project" value="InterPro"/>
</dbReference>
<evidence type="ECO:0000313" key="4">
    <source>
        <dbReference type="Proteomes" id="UP000294498"/>
    </source>
</evidence>
<organism evidence="3 4">
    <name type="scientific">Dinghuibacter silviterrae</name>
    <dbReference type="NCBI Taxonomy" id="1539049"/>
    <lineage>
        <taxon>Bacteria</taxon>
        <taxon>Pseudomonadati</taxon>
        <taxon>Bacteroidota</taxon>
        <taxon>Chitinophagia</taxon>
        <taxon>Chitinophagales</taxon>
        <taxon>Chitinophagaceae</taxon>
        <taxon>Dinghuibacter</taxon>
    </lineage>
</organism>
<feature type="chain" id="PRO_5020917463" evidence="1">
    <location>
        <begin position="25"/>
        <end position="464"/>
    </location>
</feature>
<dbReference type="Pfam" id="PF08534">
    <property type="entry name" value="Redoxin"/>
    <property type="match status" value="1"/>
</dbReference>
<protein>
    <submittedName>
        <fullName evidence="3">Thiol-disulfide isomerase/thioredoxin</fullName>
    </submittedName>
</protein>
<evidence type="ECO:0000313" key="3">
    <source>
        <dbReference type="EMBL" id="TDW97087.1"/>
    </source>
</evidence>
<dbReference type="InterPro" id="IPR050553">
    <property type="entry name" value="Thioredoxin_ResA/DsbE_sf"/>
</dbReference>
<dbReference type="Proteomes" id="UP000294498">
    <property type="component" value="Unassembled WGS sequence"/>
</dbReference>
<dbReference type="InterPro" id="IPR013740">
    <property type="entry name" value="Redoxin"/>
</dbReference>
<proteinExistence type="predicted"/>
<sequence>MAQRSVLKLTLIALFSFCLLKSYAQQGSSFNIMKRDPDLKLLNQGGELVLQKLSDYKGKNIIIDFWATWCSPCVFSIPKMDSLQEAFKGDLTVLLVTDENAKAVGAFAAKYKRIKGIGIQSVVEDTALGRLFPHSTVPQYVWIDKTGFVRYVSYPEAVTRSNVEKFIQGETLDIAQYRFPKTAADTLPPSLKRGARTGVATYLGDLLAKDSLLVSYHVLTDFISGHGGGGRFEKESINLSNLSICGLYAMAFGEGSLKYFGGFGRLNLLTNDSARFTDNSGSGNWSTAYRDQWRTIPGHEYSYFLKLAKGDTSNKYRVLREDLNANFPFVHAYIAQEQRNCYVLERTTEPPTFETTDTSAPVFERYSFLLNCHNVPMSRLTFALKFFLQDKPEPFEDKVDYTGNVNFKYEGSLTDLVKLNEALNKVGLRLTKQTIPIDVLVIEDKSYAKKEVSVLYEQSKSGAR</sequence>
<dbReference type="InterPro" id="IPR013766">
    <property type="entry name" value="Thioredoxin_domain"/>
</dbReference>
<dbReference type="PANTHER" id="PTHR42852">
    <property type="entry name" value="THIOL:DISULFIDE INTERCHANGE PROTEIN DSBE"/>
    <property type="match status" value="1"/>
</dbReference>
<dbReference type="Gene3D" id="3.40.30.10">
    <property type="entry name" value="Glutaredoxin"/>
    <property type="match status" value="1"/>
</dbReference>
<comment type="caution">
    <text evidence="3">The sequence shown here is derived from an EMBL/GenBank/DDBJ whole genome shotgun (WGS) entry which is preliminary data.</text>
</comment>
<dbReference type="EMBL" id="SODV01000002">
    <property type="protein sequence ID" value="TDW97087.1"/>
    <property type="molecule type" value="Genomic_DNA"/>
</dbReference>
<keyword evidence="4" id="KW-1185">Reference proteome</keyword>
<evidence type="ECO:0000256" key="1">
    <source>
        <dbReference type="SAM" id="SignalP"/>
    </source>
</evidence>
<feature type="domain" description="Thioredoxin" evidence="2">
    <location>
        <begin position="30"/>
        <end position="172"/>
    </location>
</feature>
<keyword evidence="3" id="KW-0413">Isomerase</keyword>
<evidence type="ECO:0000259" key="2">
    <source>
        <dbReference type="PROSITE" id="PS51352"/>
    </source>
</evidence>
<dbReference type="OrthoDB" id="793244at2"/>
<reference evidence="3 4" key="1">
    <citation type="submission" date="2019-03" db="EMBL/GenBank/DDBJ databases">
        <title>Genomic Encyclopedia of Type Strains, Phase IV (KMG-IV): sequencing the most valuable type-strain genomes for metagenomic binning, comparative biology and taxonomic classification.</title>
        <authorList>
            <person name="Goeker M."/>
        </authorList>
    </citation>
    <scope>NUCLEOTIDE SEQUENCE [LARGE SCALE GENOMIC DNA]</scope>
    <source>
        <strain evidence="3 4">DSM 100059</strain>
    </source>
</reference>
<keyword evidence="1" id="KW-0732">Signal</keyword>
<feature type="signal peptide" evidence="1">
    <location>
        <begin position="1"/>
        <end position="24"/>
    </location>
</feature>
<dbReference type="GO" id="GO:0016853">
    <property type="term" value="F:isomerase activity"/>
    <property type="evidence" value="ECO:0007669"/>
    <property type="project" value="UniProtKB-KW"/>
</dbReference>
<dbReference type="PROSITE" id="PS51352">
    <property type="entry name" value="THIOREDOXIN_2"/>
    <property type="match status" value="1"/>
</dbReference>
<dbReference type="SUPFAM" id="SSF52833">
    <property type="entry name" value="Thioredoxin-like"/>
    <property type="match status" value="1"/>
</dbReference>
<gene>
    <name evidence="3" type="ORF">EDB95_4927</name>
</gene>